<evidence type="ECO:0000256" key="1">
    <source>
        <dbReference type="SAM" id="MobiDB-lite"/>
    </source>
</evidence>
<organism evidence="2 3">
    <name type="scientific">Araneus ventricosus</name>
    <name type="common">Orbweaver spider</name>
    <name type="synonym">Epeira ventricosa</name>
    <dbReference type="NCBI Taxonomy" id="182803"/>
    <lineage>
        <taxon>Eukaryota</taxon>
        <taxon>Metazoa</taxon>
        <taxon>Ecdysozoa</taxon>
        <taxon>Arthropoda</taxon>
        <taxon>Chelicerata</taxon>
        <taxon>Arachnida</taxon>
        <taxon>Araneae</taxon>
        <taxon>Araneomorphae</taxon>
        <taxon>Entelegynae</taxon>
        <taxon>Araneoidea</taxon>
        <taxon>Araneidae</taxon>
        <taxon>Araneus</taxon>
    </lineage>
</organism>
<dbReference type="Proteomes" id="UP000499080">
    <property type="component" value="Unassembled WGS sequence"/>
</dbReference>
<gene>
    <name evidence="2" type="ORF">AVEN_222394_1</name>
</gene>
<feature type="region of interest" description="Disordered" evidence="1">
    <location>
        <begin position="22"/>
        <end position="45"/>
    </location>
</feature>
<sequence>MLGAVGTGLYPRAAYWVWRDQEDDEARGSKDRAASARGSHSDSFHDTIRCRGASCSTNHFQTPCGSESSIQAACSCTALNSETSATPSKVVPCQSNVECHRLAKCGV</sequence>
<evidence type="ECO:0000313" key="2">
    <source>
        <dbReference type="EMBL" id="GBN17919.1"/>
    </source>
</evidence>
<reference evidence="2 3" key="1">
    <citation type="journal article" date="2019" name="Sci. Rep.">
        <title>Orb-weaving spider Araneus ventricosus genome elucidates the spidroin gene catalogue.</title>
        <authorList>
            <person name="Kono N."/>
            <person name="Nakamura H."/>
            <person name="Ohtoshi R."/>
            <person name="Moran D.A.P."/>
            <person name="Shinohara A."/>
            <person name="Yoshida Y."/>
            <person name="Fujiwara M."/>
            <person name="Mori M."/>
            <person name="Tomita M."/>
            <person name="Arakawa K."/>
        </authorList>
    </citation>
    <scope>NUCLEOTIDE SEQUENCE [LARGE SCALE GENOMIC DNA]</scope>
</reference>
<keyword evidence="3" id="KW-1185">Reference proteome</keyword>
<dbReference type="EMBL" id="BGPR01006314">
    <property type="protein sequence ID" value="GBN17919.1"/>
    <property type="molecule type" value="Genomic_DNA"/>
</dbReference>
<evidence type="ECO:0000313" key="3">
    <source>
        <dbReference type="Proteomes" id="UP000499080"/>
    </source>
</evidence>
<dbReference type="AlphaFoldDB" id="A0A4Y2LTV0"/>
<comment type="caution">
    <text evidence="2">The sequence shown here is derived from an EMBL/GenBank/DDBJ whole genome shotgun (WGS) entry which is preliminary data.</text>
</comment>
<accession>A0A4Y2LTV0</accession>
<proteinExistence type="predicted"/>
<feature type="compositionally biased region" description="Basic and acidic residues" evidence="1">
    <location>
        <begin position="26"/>
        <end position="45"/>
    </location>
</feature>
<name>A0A4Y2LTV0_ARAVE</name>
<protein>
    <submittedName>
        <fullName evidence="2">Uncharacterized protein</fullName>
    </submittedName>
</protein>